<feature type="compositionally biased region" description="Basic and acidic residues" evidence="1">
    <location>
        <begin position="441"/>
        <end position="457"/>
    </location>
</feature>
<dbReference type="InterPro" id="IPR029030">
    <property type="entry name" value="Caspase-like_dom_sf"/>
</dbReference>
<dbReference type="InterPro" id="IPR011600">
    <property type="entry name" value="Pept_C14_caspase"/>
</dbReference>
<dbReference type="Proteomes" id="UP000181962">
    <property type="component" value="Chromosome"/>
</dbReference>
<dbReference type="PANTHER" id="PTHR22576">
    <property type="entry name" value="MUCOSA ASSOCIATED LYMPHOID TISSUE LYMPHOMA TRANSLOCATION PROTEIN 1/PARACASPASE"/>
    <property type="match status" value="1"/>
</dbReference>
<evidence type="ECO:0000256" key="2">
    <source>
        <dbReference type="SAM" id="SignalP"/>
    </source>
</evidence>
<feature type="region of interest" description="Disordered" evidence="1">
    <location>
        <begin position="436"/>
        <end position="477"/>
    </location>
</feature>
<reference evidence="4 5" key="1">
    <citation type="submission" date="2016-11" db="EMBL/GenBank/DDBJ databases">
        <title>Complete Genome Sequence of Bradyrhizobium sp. strain J5, an isolated from soybean nodule in Hokkaido.</title>
        <authorList>
            <person name="Kanehara K."/>
        </authorList>
    </citation>
    <scope>NUCLEOTIDE SEQUENCE [LARGE SCALE GENOMIC DNA]</scope>
    <source>
        <strain evidence="4 5">J5</strain>
    </source>
</reference>
<dbReference type="Pfam" id="PF00656">
    <property type="entry name" value="Peptidase_C14"/>
    <property type="match status" value="1"/>
</dbReference>
<dbReference type="SUPFAM" id="SSF52129">
    <property type="entry name" value="Caspase-like"/>
    <property type="match status" value="1"/>
</dbReference>
<feature type="chain" id="PRO_5012250466" description="Caspase family p20 domain-containing protein" evidence="2">
    <location>
        <begin position="24"/>
        <end position="532"/>
    </location>
</feature>
<dbReference type="GO" id="GO:0006508">
    <property type="term" value="P:proteolysis"/>
    <property type="evidence" value="ECO:0007669"/>
    <property type="project" value="InterPro"/>
</dbReference>
<sequence length="532" mass="57406">MSLLRFVALCLLSLALSALDAKADKRVALVIGNGAYRNVPTLANPTNDAADIGAALKRSGFEPLVATDLDQAAMQDTVLRFAREARGADVALFYYSGHALQFAGVNYLVPVDAVVRDEVDLRRLVRADEILADLQQAKNLRILVLDACRDNPFADELRRNIGQGRGVTVSRGLAKMESPEGTIISYATQAGRTADDGNGRNSPYTSSFLEHIGDRDNINTVFQTIGAGVYKRTKGSQVPELSLSFFGEFYLNGKAEPAALTPSSPRTDPCAEAADHWRGADALGTITAFKDHLLRFPSCAFADLAKYRIELLSKSIDSAKRPTTFDGTWIANESCESKPPFPEAHRQYVFRIKEGVLHTVLGDEGKPGSVSYDGKIEADGNSTISVNGIIGDKDPLNRAAGSSYRYKIVLELKASKGAGVRTETYWPCRYDFSKVSAPSGESERRQPDPKRAAKRNDNAAAAPSDRRDGGQAAPGGNGMSCSTMRRNCAVACVSFGGQPNCGSTFCVRQEAECMSSGCWRSRAFNGCGIAKR</sequence>
<name>A0A1L3F1U9_BRAJP</name>
<dbReference type="GO" id="GO:0004197">
    <property type="term" value="F:cysteine-type endopeptidase activity"/>
    <property type="evidence" value="ECO:0007669"/>
    <property type="project" value="InterPro"/>
</dbReference>
<gene>
    <name evidence="4" type="ORF">BKD09_02975</name>
</gene>
<evidence type="ECO:0000313" key="4">
    <source>
        <dbReference type="EMBL" id="APG07281.1"/>
    </source>
</evidence>
<dbReference type="InterPro" id="IPR052039">
    <property type="entry name" value="Caspase-related_regulators"/>
</dbReference>
<accession>A0A1L3F1U9</accession>
<organism evidence="4 5">
    <name type="scientific">Bradyrhizobium japonicum</name>
    <dbReference type="NCBI Taxonomy" id="375"/>
    <lineage>
        <taxon>Bacteria</taxon>
        <taxon>Pseudomonadati</taxon>
        <taxon>Pseudomonadota</taxon>
        <taxon>Alphaproteobacteria</taxon>
        <taxon>Hyphomicrobiales</taxon>
        <taxon>Nitrobacteraceae</taxon>
        <taxon>Bradyrhizobium</taxon>
    </lineage>
</organism>
<evidence type="ECO:0000259" key="3">
    <source>
        <dbReference type="PROSITE" id="PS50208"/>
    </source>
</evidence>
<dbReference type="PROSITE" id="PS50208">
    <property type="entry name" value="CASPASE_P20"/>
    <property type="match status" value="1"/>
</dbReference>
<feature type="domain" description="Caspase family p20" evidence="3">
    <location>
        <begin position="24"/>
        <end position="152"/>
    </location>
</feature>
<dbReference type="EMBL" id="CP017637">
    <property type="protein sequence ID" value="APG07281.1"/>
    <property type="molecule type" value="Genomic_DNA"/>
</dbReference>
<dbReference type="AlphaFoldDB" id="A0A1L3F1U9"/>
<dbReference type="PANTHER" id="PTHR22576:SF37">
    <property type="entry name" value="MUCOSA-ASSOCIATED LYMPHOID TISSUE LYMPHOMA TRANSLOCATION PROTEIN 1"/>
    <property type="match status" value="1"/>
</dbReference>
<feature type="signal peptide" evidence="2">
    <location>
        <begin position="1"/>
        <end position="23"/>
    </location>
</feature>
<dbReference type="OrthoDB" id="9816009at2"/>
<evidence type="ECO:0000313" key="5">
    <source>
        <dbReference type="Proteomes" id="UP000181962"/>
    </source>
</evidence>
<dbReference type="InterPro" id="IPR001309">
    <property type="entry name" value="Pept_C14_p20"/>
</dbReference>
<protein>
    <recommendedName>
        <fullName evidence="3">Caspase family p20 domain-containing protein</fullName>
    </recommendedName>
</protein>
<proteinExistence type="predicted"/>
<evidence type="ECO:0000256" key="1">
    <source>
        <dbReference type="SAM" id="MobiDB-lite"/>
    </source>
</evidence>
<keyword evidence="2" id="KW-0732">Signal</keyword>
<dbReference type="Gene3D" id="3.40.50.1460">
    <property type="match status" value="1"/>
</dbReference>
<dbReference type="RefSeq" id="WP_071908745.1">
    <property type="nucleotide sequence ID" value="NZ_CP017637.1"/>
</dbReference>